<sequence length="157" mass="15746">MSWCRVAGGPWSTAPALAIVIAGALVGCAGTTTGSGTPVGSSTRGLSVPSTVGEVHLDVGDTLAVEFGTVNYSVGDQWRVADDPDPEVLTPLLADGSGGEQEPAPPGSAIELTMRFVAVAPGSTSIAFEYSYRGGAGTPPDSGPRRRTVTVTVAGQS</sequence>
<protein>
    <recommendedName>
        <fullName evidence="4">Proteinase inhibitor I42 chagasin domain-containing protein</fullName>
    </recommendedName>
</protein>
<dbReference type="Pfam" id="PF09394">
    <property type="entry name" value="Inhibitor_I42"/>
    <property type="match status" value="1"/>
</dbReference>
<comment type="caution">
    <text evidence="5">The sequence shown here is derived from an EMBL/GenBank/DDBJ whole genome shotgun (WGS) entry which is preliminary data.</text>
</comment>
<name>A0ABQ0HBC7_9ACTN</name>
<reference evidence="5 6" key="1">
    <citation type="submission" date="2012-02" db="EMBL/GenBank/DDBJ databases">
        <title>Whole genome shotgun sequence of Gordonia terrae NBRC 100016.</title>
        <authorList>
            <person name="Takarada H."/>
            <person name="Hosoyama A."/>
            <person name="Tsuchikane K."/>
            <person name="Katsumata H."/>
            <person name="Yamazaki S."/>
            <person name="Fujita N."/>
        </authorList>
    </citation>
    <scope>NUCLEOTIDE SEQUENCE [LARGE SCALE GENOMIC DNA]</scope>
    <source>
        <strain evidence="5 6">NBRC 100016</strain>
    </source>
</reference>
<evidence type="ECO:0000256" key="3">
    <source>
        <dbReference type="SAM" id="MobiDB-lite"/>
    </source>
</evidence>
<dbReference type="Gene3D" id="2.60.40.2020">
    <property type="match status" value="1"/>
</dbReference>
<dbReference type="Proteomes" id="UP000004881">
    <property type="component" value="Unassembled WGS sequence"/>
</dbReference>
<dbReference type="EMBL" id="BAFD01000039">
    <property type="protein sequence ID" value="GAB43194.1"/>
    <property type="molecule type" value="Genomic_DNA"/>
</dbReference>
<feature type="domain" description="Proteinase inhibitor I42 chagasin" evidence="4">
    <location>
        <begin position="57"/>
        <end position="139"/>
    </location>
</feature>
<feature type="region of interest" description="Disordered" evidence="3">
    <location>
        <begin position="80"/>
        <end position="106"/>
    </location>
</feature>
<evidence type="ECO:0000256" key="2">
    <source>
        <dbReference type="ARBA" id="ARBA00022704"/>
    </source>
</evidence>
<evidence type="ECO:0000259" key="4">
    <source>
        <dbReference type="Pfam" id="PF09394"/>
    </source>
</evidence>
<evidence type="ECO:0000313" key="6">
    <source>
        <dbReference type="Proteomes" id="UP000004881"/>
    </source>
</evidence>
<keyword evidence="2" id="KW-0789">Thiol protease inhibitor</keyword>
<organism evidence="5 6">
    <name type="scientific">Gordonia terrae NBRC 100016</name>
    <dbReference type="NCBI Taxonomy" id="1089454"/>
    <lineage>
        <taxon>Bacteria</taxon>
        <taxon>Bacillati</taxon>
        <taxon>Actinomycetota</taxon>
        <taxon>Actinomycetes</taxon>
        <taxon>Mycobacteriales</taxon>
        <taxon>Gordoniaceae</taxon>
        <taxon>Gordonia</taxon>
    </lineage>
</organism>
<evidence type="ECO:0000256" key="1">
    <source>
        <dbReference type="ARBA" id="ARBA00022690"/>
    </source>
</evidence>
<evidence type="ECO:0000313" key="5">
    <source>
        <dbReference type="EMBL" id="GAB43194.1"/>
    </source>
</evidence>
<dbReference type="InterPro" id="IPR018990">
    <property type="entry name" value="Prot_inh_I42_chagasin"/>
</dbReference>
<accession>A0ABQ0HBC7</accession>
<keyword evidence="1" id="KW-0646">Protease inhibitor</keyword>
<keyword evidence="6" id="KW-1185">Reference proteome</keyword>
<dbReference type="PROSITE" id="PS51257">
    <property type="entry name" value="PROKAR_LIPOPROTEIN"/>
    <property type="match status" value="1"/>
</dbReference>
<gene>
    <name evidence="5" type="ORF">GOTRE_039_00320</name>
</gene>
<feature type="region of interest" description="Disordered" evidence="3">
    <location>
        <begin position="134"/>
        <end position="157"/>
    </location>
</feature>
<proteinExistence type="predicted"/>
<dbReference type="InterPro" id="IPR036331">
    <property type="entry name" value="Chagasin-like_sf"/>
</dbReference>